<feature type="binding site" evidence="11">
    <location>
        <position position="116"/>
    </location>
    <ligand>
        <name>ATP</name>
        <dbReference type="ChEBI" id="CHEBI:30616"/>
    </ligand>
</feature>
<comment type="cofactor">
    <cofactor evidence="1 11">
        <name>Mg(2+)</name>
        <dbReference type="ChEBI" id="CHEBI:18420"/>
    </cofactor>
</comment>
<dbReference type="InterPro" id="IPR043519">
    <property type="entry name" value="NT_sf"/>
</dbReference>
<comment type="similarity">
    <text evidence="11">Belongs to the tRNA nucleotidyltransferase/poly(A) polymerase family. Bacterial CCA-adding enzyme type 3 subfamily.</text>
</comment>
<feature type="binding site" evidence="11">
    <location>
        <position position="159"/>
    </location>
    <ligand>
        <name>CTP</name>
        <dbReference type="ChEBI" id="CHEBI:37563"/>
    </ligand>
</feature>
<keyword evidence="8 11" id="KW-0067">ATP-binding</keyword>
<keyword evidence="10 11" id="KW-0694">RNA-binding</keyword>
<dbReference type="HAMAP" id="MF_01263">
    <property type="entry name" value="CCA_bact_type3"/>
    <property type="match status" value="1"/>
</dbReference>
<dbReference type="InterPro" id="IPR002646">
    <property type="entry name" value="PolA_pol_head_dom"/>
</dbReference>
<comment type="caution">
    <text evidence="15">The sequence shown here is derived from an EMBL/GenBank/DDBJ whole genome shotgun (WGS) entry which is preliminary data.</text>
</comment>
<dbReference type="InterPro" id="IPR050264">
    <property type="entry name" value="Bact_CCA-adding_enz_type3_sf"/>
</dbReference>
<dbReference type="EMBL" id="JABZEC010000001">
    <property type="protein sequence ID" value="NVY95761.1"/>
    <property type="molecule type" value="Genomic_DNA"/>
</dbReference>
<dbReference type="GO" id="GO:0000049">
    <property type="term" value="F:tRNA binding"/>
    <property type="evidence" value="ECO:0007669"/>
    <property type="project" value="UniProtKB-UniRule"/>
</dbReference>
<dbReference type="GO" id="GO:0042245">
    <property type="term" value="P:RNA repair"/>
    <property type="evidence" value="ECO:0007669"/>
    <property type="project" value="UniProtKB-KW"/>
</dbReference>
<dbReference type="Gene3D" id="3.30.460.10">
    <property type="entry name" value="Beta Polymerase, domain 2"/>
    <property type="match status" value="1"/>
</dbReference>
<dbReference type="Gene3D" id="1.20.58.560">
    <property type="match status" value="1"/>
</dbReference>
<keyword evidence="2 11" id="KW-0808">Transferase</keyword>
<feature type="binding site" evidence="11">
    <location>
        <position position="165"/>
    </location>
    <ligand>
        <name>CTP</name>
        <dbReference type="ChEBI" id="CHEBI:37563"/>
    </ligand>
</feature>
<evidence type="ECO:0000259" key="12">
    <source>
        <dbReference type="Pfam" id="PF01743"/>
    </source>
</evidence>
<comment type="catalytic activity">
    <reaction evidence="11">
        <text>a tRNA with a 3' CCA end + 2 CTP + ATP = a tRNA with a 3' CCACCA end + 3 diphosphate</text>
        <dbReference type="Rhea" id="RHEA:76235"/>
        <dbReference type="Rhea" id="RHEA-COMP:10468"/>
        <dbReference type="Rhea" id="RHEA-COMP:18655"/>
        <dbReference type="ChEBI" id="CHEBI:30616"/>
        <dbReference type="ChEBI" id="CHEBI:33019"/>
        <dbReference type="ChEBI" id="CHEBI:37563"/>
        <dbReference type="ChEBI" id="CHEBI:83071"/>
        <dbReference type="ChEBI" id="CHEBI:195187"/>
    </reaction>
</comment>
<dbReference type="Gene3D" id="1.10.246.80">
    <property type="match status" value="1"/>
</dbReference>
<comment type="catalytic activity">
    <reaction evidence="11">
        <text>a tRNA precursor + 2 CTP + ATP = a tRNA with a 3' CCA end + 3 diphosphate</text>
        <dbReference type="Rhea" id="RHEA:14433"/>
        <dbReference type="Rhea" id="RHEA-COMP:10465"/>
        <dbReference type="Rhea" id="RHEA-COMP:10468"/>
        <dbReference type="ChEBI" id="CHEBI:30616"/>
        <dbReference type="ChEBI" id="CHEBI:33019"/>
        <dbReference type="ChEBI" id="CHEBI:37563"/>
        <dbReference type="ChEBI" id="CHEBI:74896"/>
        <dbReference type="ChEBI" id="CHEBI:83071"/>
        <dbReference type="EC" id="2.7.7.72"/>
    </reaction>
</comment>
<feature type="binding site" evidence="11">
    <location>
        <position position="32"/>
    </location>
    <ligand>
        <name>ATP</name>
        <dbReference type="ChEBI" id="CHEBI:30616"/>
    </ligand>
</feature>
<feature type="binding site" evidence="11">
    <location>
        <position position="168"/>
    </location>
    <ligand>
        <name>CTP</name>
        <dbReference type="ChEBI" id="CHEBI:37563"/>
    </ligand>
</feature>
<keyword evidence="9 11" id="KW-0460">Magnesium</keyword>
<feature type="binding site" evidence="11">
    <location>
        <position position="116"/>
    </location>
    <ligand>
        <name>CTP</name>
        <dbReference type="ChEBI" id="CHEBI:37563"/>
    </ligand>
</feature>
<evidence type="ECO:0000256" key="9">
    <source>
        <dbReference type="ARBA" id="ARBA00022842"/>
    </source>
</evidence>
<feature type="domain" description="tRNA nucleotidyltransferase/poly(A) polymerase RNA and SrmB- binding" evidence="13">
    <location>
        <begin position="174"/>
        <end position="231"/>
    </location>
</feature>
<evidence type="ECO:0000259" key="14">
    <source>
        <dbReference type="Pfam" id="PF13735"/>
    </source>
</evidence>
<evidence type="ECO:0000256" key="7">
    <source>
        <dbReference type="ARBA" id="ARBA00022800"/>
    </source>
</evidence>
<evidence type="ECO:0000256" key="8">
    <source>
        <dbReference type="ARBA" id="ARBA00022840"/>
    </source>
</evidence>
<evidence type="ECO:0000256" key="10">
    <source>
        <dbReference type="ARBA" id="ARBA00022884"/>
    </source>
</evidence>
<evidence type="ECO:0000256" key="5">
    <source>
        <dbReference type="ARBA" id="ARBA00022723"/>
    </source>
</evidence>
<dbReference type="Gene3D" id="1.10.110.30">
    <property type="match status" value="1"/>
</dbReference>
<dbReference type="SUPFAM" id="SSF81301">
    <property type="entry name" value="Nucleotidyltransferase"/>
    <property type="match status" value="1"/>
</dbReference>
<gene>
    <name evidence="11" type="primary">cca</name>
    <name evidence="15" type="ORF">HU830_00865</name>
</gene>
<dbReference type="GO" id="GO:0001680">
    <property type="term" value="P:tRNA 3'-terminal CCA addition"/>
    <property type="evidence" value="ECO:0007669"/>
    <property type="project" value="UniProtKB-UniRule"/>
</dbReference>
<dbReference type="RefSeq" id="WP_176941932.1">
    <property type="nucleotide sequence ID" value="NZ_JABZEC010000001.1"/>
</dbReference>
<feature type="binding site" evidence="11">
    <location>
        <position position="32"/>
    </location>
    <ligand>
        <name>CTP</name>
        <dbReference type="ChEBI" id="CHEBI:37563"/>
    </ligand>
</feature>
<keyword evidence="6 11" id="KW-0547">Nucleotide-binding</keyword>
<dbReference type="CDD" id="cd05398">
    <property type="entry name" value="NT_ClassII-CCAase"/>
    <property type="match status" value="1"/>
</dbReference>
<dbReference type="EC" id="2.7.7.72" evidence="11"/>
<feature type="binding site" evidence="11">
    <location>
        <position position="45"/>
    </location>
    <ligand>
        <name>Mg(2+)</name>
        <dbReference type="ChEBI" id="CHEBI:18420"/>
    </ligand>
</feature>
<keyword evidence="3 11" id="KW-0819">tRNA processing</keyword>
<evidence type="ECO:0000256" key="2">
    <source>
        <dbReference type="ARBA" id="ARBA00022679"/>
    </source>
</evidence>
<comment type="function">
    <text evidence="11">Catalyzes the addition and repair of the essential 3'-terminal CCA sequence in tRNAs without using a nucleic acid template. Adds these three nucleotides in the order of C, C, and A to the tRNA nucleotide-73, using CTP and ATP as substrates and producing inorganic pyrophosphate. tRNA 3'-terminal CCA addition is required both for tRNA processing and repair. Also involved in tRNA surveillance by mediating tandem CCA addition to generate a CCACCA at the 3' terminus of unstable tRNAs. While stable tRNAs receive only 3'-terminal CCA, unstable tRNAs are marked with CCACCA and rapidly degraded.</text>
</comment>
<dbReference type="PANTHER" id="PTHR46173:SF1">
    <property type="entry name" value="CCA TRNA NUCLEOTIDYLTRANSFERASE 1, MITOCHONDRIAL"/>
    <property type="match status" value="1"/>
</dbReference>
<dbReference type="PANTHER" id="PTHR46173">
    <property type="entry name" value="CCA TRNA NUCLEOTIDYLTRANSFERASE 1, MITOCHONDRIAL"/>
    <property type="match status" value="1"/>
</dbReference>
<evidence type="ECO:0000256" key="1">
    <source>
        <dbReference type="ARBA" id="ARBA00001946"/>
    </source>
</evidence>
<evidence type="ECO:0000259" key="13">
    <source>
        <dbReference type="Pfam" id="PF12627"/>
    </source>
</evidence>
<accession>A0A850R164</accession>
<dbReference type="NCBIfam" id="NF009814">
    <property type="entry name" value="PRK13299.1"/>
    <property type="match status" value="1"/>
</dbReference>
<keyword evidence="16" id="KW-1185">Reference proteome</keyword>
<dbReference type="SUPFAM" id="SSF81891">
    <property type="entry name" value="Poly A polymerase C-terminal region-like"/>
    <property type="match status" value="1"/>
</dbReference>
<sequence length="396" mass="44689">MKIKTLPQPLQDALPVLQTLNQAGFQAYYVGGCVRDTILQRPIHDVDLATSAYPAEIKSLFAQTIDTGIQHGTVTVVLNHENYEVTTFRTESGYQDYRRPDHVEFVRSLDMDLQRRDFTINALALDATGEVHDLFGGLEDLRRGQIRAVGQAEARFHEDALRMMRAVRFQAQFGFPIAEQTLAGITQNAALLTKIAVERIHVEFIKLMLAPYRKLGLDSFQATGLASYCPQFKGHDCRCLAGQSSQPLTSEAVVWTLIGYLWQLPPTQLRSLLRAWKTTNETQKRVTRAVTLLQLNTWRDWDLYQAGTKSSQLAQEVLLVTGKSNWAQELQERQEHLPIYCSQDLALGGQAIMEILHLAPGPEVGRLLEELQQAVVARKIPNQVIALTQFLQQKRN</sequence>
<feature type="binding site" evidence="11">
    <location>
        <position position="165"/>
    </location>
    <ligand>
        <name>ATP</name>
        <dbReference type="ChEBI" id="CHEBI:30616"/>
    </ligand>
</feature>
<dbReference type="GO" id="GO:0004810">
    <property type="term" value="F:CCA tRNA nucleotidyltransferase activity"/>
    <property type="evidence" value="ECO:0007669"/>
    <property type="project" value="UniProtKB-UniRule"/>
</dbReference>
<comment type="subunit">
    <text evidence="11">Homodimer.</text>
</comment>
<keyword evidence="7 11" id="KW-0692">RNA repair</keyword>
<dbReference type="AlphaFoldDB" id="A0A850R164"/>
<dbReference type="Pfam" id="PF13735">
    <property type="entry name" value="tRNA_NucTran2_2"/>
    <property type="match status" value="1"/>
</dbReference>
<feature type="binding site" evidence="11">
    <location>
        <position position="168"/>
    </location>
    <ligand>
        <name>ATP</name>
        <dbReference type="ChEBI" id="CHEBI:30616"/>
    </ligand>
</feature>
<dbReference type="Pfam" id="PF12627">
    <property type="entry name" value="PolyA_pol_RNAbd"/>
    <property type="match status" value="1"/>
</dbReference>
<comment type="miscellaneous">
    <text evidence="11">A single active site specifically recognizes both ATP and CTP and is responsible for their addition.</text>
</comment>
<name>A0A850R164_9LACO</name>
<feature type="binding site" evidence="11">
    <location>
        <position position="35"/>
    </location>
    <ligand>
        <name>CTP</name>
        <dbReference type="ChEBI" id="CHEBI:37563"/>
    </ligand>
</feature>
<evidence type="ECO:0000256" key="4">
    <source>
        <dbReference type="ARBA" id="ARBA00022695"/>
    </source>
</evidence>
<reference evidence="15 16" key="1">
    <citation type="submission" date="2020-06" db="EMBL/GenBank/DDBJ databases">
        <authorList>
            <person name="Kang J."/>
        </authorList>
    </citation>
    <scope>NUCLEOTIDE SEQUENCE [LARGE SCALE GENOMIC DNA]</scope>
    <source>
        <strain evidence="15 16">DCY120</strain>
    </source>
</reference>
<feature type="binding site" evidence="11">
    <location>
        <position position="162"/>
    </location>
    <ligand>
        <name>CTP</name>
        <dbReference type="ChEBI" id="CHEBI:37563"/>
    </ligand>
</feature>
<keyword evidence="5 11" id="KW-0479">Metal-binding</keyword>
<dbReference type="InterPro" id="IPR032810">
    <property type="entry name" value="CCA-adding_enz_C"/>
</dbReference>
<feature type="domain" description="Poly A polymerase head" evidence="12">
    <location>
        <begin position="27"/>
        <end position="147"/>
    </location>
</feature>
<evidence type="ECO:0000313" key="16">
    <source>
        <dbReference type="Proteomes" id="UP000563523"/>
    </source>
</evidence>
<dbReference type="InterPro" id="IPR023068">
    <property type="entry name" value="CCA-adding_enz_firmicutes"/>
</dbReference>
<evidence type="ECO:0000256" key="3">
    <source>
        <dbReference type="ARBA" id="ARBA00022694"/>
    </source>
</evidence>
<feature type="binding site" evidence="11">
    <location>
        <position position="47"/>
    </location>
    <ligand>
        <name>Mg(2+)</name>
        <dbReference type="ChEBI" id="CHEBI:18420"/>
    </ligand>
</feature>
<organism evidence="15 16">
    <name type="scientific">Bombilactobacillus apium</name>
    <dbReference type="NCBI Taxonomy" id="2675299"/>
    <lineage>
        <taxon>Bacteria</taxon>
        <taxon>Bacillati</taxon>
        <taxon>Bacillota</taxon>
        <taxon>Bacilli</taxon>
        <taxon>Lactobacillales</taxon>
        <taxon>Lactobacillaceae</taxon>
        <taxon>Bombilactobacillus</taxon>
    </lineage>
</organism>
<evidence type="ECO:0000256" key="11">
    <source>
        <dbReference type="HAMAP-Rule" id="MF_01263"/>
    </source>
</evidence>
<feature type="domain" description="CCA-adding enzyme C-terminal" evidence="14">
    <location>
        <begin position="248"/>
        <end position="390"/>
    </location>
</feature>
<proteinExistence type="inferred from homology"/>
<feature type="binding site" evidence="11">
    <location>
        <position position="162"/>
    </location>
    <ligand>
        <name>ATP</name>
        <dbReference type="ChEBI" id="CHEBI:30616"/>
    </ligand>
</feature>
<dbReference type="Pfam" id="PF01743">
    <property type="entry name" value="PolyA_pol"/>
    <property type="match status" value="1"/>
</dbReference>
<protein>
    <recommendedName>
        <fullName evidence="11">CCA-adding enzyme</fullName>
        <ecNumber evidence="11">2.7.7.72</ecNumber>
    </recommendedName>
    <alternativeName>
        <fullName evidence="11">CCA tRNA nucleotidyltransferase</fullName>
    </alternativeName>
    <alternativeName>
        <fullName evidence="11">tRNA CCA-pyrophosphorylase</fullName>
    </alternativeName>
    <alternativeName>
        <fullName evidence="11">tRNA adenylyl-/cytidylyl- transferase</fullName>
    </alternativeName>
    <alternativeName>
        <fullName evidence="11">tRNA nucleotidyltransferase</fullName>
    </alternativeName>
    <alternativeName>
        <fullName evidence="11">tRNA-NT</fullName>
    </alternativeName>
</protein>
<dbReference type="GO" id="GO:0005524">
    <property type="term" value="F:ATP binding"/>
    <property type="evidence" value="ECO:0007669"/>
    <property type="project" value="UniProtKB-UniRule"/>
</dbReference>
<feature type="binding site" evidence="11">
    <location>
        <position position="159"/>
    </location>
    <ligand>
        <name>ATP</name>
        <dbReference type="ChEBI" id="CHEBI:30616"/>
    </ligand>
</feature>
<dbReference type="Proteomes" id="UP000563523">
    <property type="component" value="Unassembled WGS sequence"/>
</dbReference>
<feature type="binding site" evidence="11">
    <location>
        <position position="35"/>
    </location>
    <ligand>
        <name>ATP</name>
        <dbReference type="ChEBI" id="CHEBI:30616"/>
    </ligand>
</feature>
<evidence type="ECO:0000313" key="15">
    <source>
        <dbReference type="EMBL" id="NVY95761.1"/>
    </source>
</evidence>
<dbReference type="InterPro" id="IPR032828">
    <property type="entry name" value="PolyA_RNA-bd"/>
</dbReference>
<evidence type="ECO:0000256" key="6">
    <source>
        <dbReference type="ARBA" id="ARBA00022741"/>
    </source>
</evidence>
<dbReference type="GO" id="GO:0000287">
    <property type="term" value="F:magnesium ion binding"/>
    <property type="evidence" value="ECO:0007669"/>
    <property type="project" value="UniProtKB-UniRule"/>
</dbReference>
<keyword evidence="4 11" id="KW-0548">Nucleotidyltransferase</keyword>